<sequence length="419" mass="45228">MKFPMMMRITRALAKANPAIALLTLMAFHLTTAHAIPVPQTSPSTSTPTIPTNKATCTTSYRSEGHGAGLFYAVQIGRPYIEGRGCPSIKALLSEKAIVVEFKCIDDGLGQTNLTFGTPADRKTNEKVIQALQKAYPMVPFEENGICNISDATLLRRGYVDSQTSSGANATPLPEPSPDDKKDATLGRSTLTSISKRSTLQQGTSWCTRRPGWFSNKAIFEIHIGTAYHAGSDSATIKAHISEKMTIDDISFSPKGSEASNTKLILEISDIDDANLSHLNAALGNAYPGILFTCDPDEADETVFKRTSSISISPRSSPVARNTSHCGKKWQPYFSNGEQKKLLVTVGRPFLGGIRCADVADLIGTKFALDDLWCEGSSRGDMNTRLWVFAGVKTKDFGGINEGLRAAYPMVEGFGCPTS</sequence>
<feature type="region of interest" description="Disordered" evidence="1">
    <location>
        <begin position="163"/>
        <end position="185"/>
    </location>
</feature>
<feature type="signal peptide" evidence="2">
    <location>
        <begin position="1"/>
        <end position="35"/>
    </location>
</feature>
<proteinExistence type="predicted"/>
<name>A0AAI9EED6_9PEZI</name>
<feature type="chain" id="PRO_5042479619" evidence="2">
    <location>
        <begin position="36"/>
        <end position="419"/>
    </location>
</feature>
<evidence type="ECO:0000256" key="2">
    <source>
        <dbReference type="SAM" id="SignalP"/>
    </source>
</evidence>
<evidence type="ECO:0000256" key="1">
    <source>
        <dbReference type="SAM" id="MobiDB-lite"/>
    </source>
</evidence>
<reference evidence="3" key="1">
    <citation type="submission" date="2023-11" db="EMBL/GenBank/DDBJ databases">
        <authorList>
            <person name="Alioto T."/>
            <person name="Alioto T."/>
            <person name="Gomez Garrido J."/>
        </authorList>
    </citation>
    <scope>NUCLEOTIDE SEQUENCE</scope>
</reference>
<accession>A0AAI9EED6</accession>
<organism evidence="3 4">
    <name type="scientific">Lecanosticta acicola</name>
    <dbReference type="NCBI Taxonomy" id="111012"/>
    <lineage>
        <taxon>Eukaryota</taxon>
        <taxon>Fungi</taxon>
        <taxon>Dikarya</taxon>
        <taxon>Ascomycota</taxon>
        <taxon>Pezizomycotina</taxon>
        <taxon>Dothideomycetes</taxon>
        <taxon>Dothideomycetidae</taxon>
        <taxon>Mycosphaerellales</taxon>
        <taxon>Mycosphaerellaceae</taxon>
        <taxon>Lecanosticta</taxon>
    </lineage>
</organism>
<gene>
    <name evidence="3" type="ORF">LECACI_7A010099</name>
</gene>
<keyword evidence="2" id="KW-0732">Signal</keyword>
<dbReference type="EMBL" id="CAVMBE010000152">
    <property type="protein sequence ID" value="CAK4034941.1"/>
    <property type="molecule type" value="Genomic_DNA"/>
</dbReference>
<dbReference type="Proteomes" id="UP001296104">
    <property type="component" value="Unassembled WGS sequence"/>
</dbReference>
<protein>
    <submittedName>
        <fullName evidence="3">Uncharacterized protein</fullName>
    </submittedName>
</protein>
<evidence type="ECO:0000313" key="3">
    <source>
        <dbReference type="EMBL" id="CAK4034941.1"/>
    </source>
</evidence>
<evidence type="ECO:0000313" key="4">
    <source>
        <dbReference type="Proteomes" id="UP001296104"/>
    </source>
</evidence>
<keyword evidence="4" id="KW-1185">Reference proteome</keyword>
<comment type="caution">
    <text evidence="3">The sequence shown here is derived from an EMBL/GenBank/DDBJ whole genome shotgun (WGS) entry which is preliminary data.</text>
</comment>
<dbReference type="AlphaFoldDB" id="A0AAI9EED6"/>